<evidence type="ECO:0000313" key="4">
    <source>
        <dbReference type="Proteomes" id="UP000612808"/>
    </source>
</evidence>
<sequence length="319" mass="33998">MTRIPLVRLGSLLACAALLALLPPAPAHAAVGPVHVMTWNACGNDPKPAAGAPDPCTNSRNTTNTAGTISWHMKNHYVDGSLVVVDAVLLQEVCEADVARLRTFDWLAGWSWAFAPITQRMAGTQAVAPKVCRPDDDTGASRGYFGVAIGVDRATTFRAPYYYRAHPSGTDQWGNDYQHRVLLCGTVSAWSATICDTHLSPVQDNDADGSVRAAQVREMLAQAGTGRVLVGGDLNTVPPDSPTGAGDASPLAPLYTAYDEADGSRYADRDGEGTFQQPDGGRLKLDYLFTTRGATQTCDVTDNAVLSSDHRPLVDVVTW</sequence>
<name>A0A8J3JAF0_9ACTN</name>
<dbReference type="AlphaFoldDB" id="A0A8J3JAF0"/>
<comment type="caution">
    <text evidence="3">The sequence shown here is derived from an EMBL/GenBank/DDBJ whole genome shotgun (WGS) entry which is preliminary data.</text>
</comment>
<organism evidence="3 4">
    <name type="scientific">Actinocatenispora rupis</name>
    <dbReference type="NCBI Taxonomy" id="519421"/>
    <lineage>
        <taxon>Bacteria</taxon>
        <taxon>Bacillati</taxon>
        <taxon>Actinomycetota</taxon>
        <taxon>Actinomycetes</taxon>
        <taxon>Micromonosporales</taxon>
        <taxon>Micromonosporaceae</taxon>
        <taxon>Actinocatenispora</taxon>
    </lineage>
</organism>
<dbReference type="RefSeq" id="WP_203662569.1">
    <property type="nucleotide sequence ID" value="NZ_BAAAZM010000017.1"/>
</dbReference>
<feature type="chain" id="PRO_5035144556" description="Endonuclease/exonuclease/phosphatase domain-containing protein" evidence="1">
    <location>
        <begin position="30"/>
        <end position="319"/>
    </location>
</feature>
<dbReference type="Pfam" id="PF03372">
    <property type="entry name" value="Exo_endo_phos"/>
    <property type="match status" value="1"/>
</dbReference>
<keyword evidence="1" id="KW-0732">Signal</keyword>
<evidence type="ECO:0000313" key="3">
    <source>
        <dbReference type="EMBL" id="GID14701.1"/>
    </source>
</evidence>
<evidence type="ECO:0000259" key="2">
    <source>
        <dbReference type="Pfam" id="PF03372"/>
    </source>
</evidence>
<dbReference type="Proteomes" id="UP000612808">
    <property type="component" value="Unassembled WGS sequence"/>
</dbReference>
<dbReference type="SUPFAM" id="SSF56219">
    <property type="entry name" value="DNase I-like"/>
    <property type="match status" value="1"/>
</dbReference>
<dbReference type="GO" id="GO:0003824">
    <property type="term" value="F:catalytic activity"/>
    <property type="evidence" value="ECO:0007669"/>
    <property type="project" value="InterPro"/>
</dbReference>
<dbReference type="InterPro" id="IPR036691">
    <property type="entry name" value="Endo/exonu/phosph_ase_sf"/>
</dbReference>
<dbReference type="Gene3D" id="3.60.10.10">
    <property type="entry name" value="Endonuclease/exonuclease/phosphatase"/>
    <property type="match status" value="1"/>
</dbReference>
<feature type="domain" description="Endonuclease/exonuclease/phosphatase" evidence="2">
    <location>
        <begin position="37"/>
        <end position="310"/>
    </location>
</feature>
<proteinExistence type="predicted"/>
<accession>A0A8J3JAF0</accession>
<dbReference type="InterPro" id="IPR005135">
    <property type="entry name" value="Endo/exonuclease/phosphatase"/>
</dbReference>
<keyword evidence="4" id="KW-1185">Reference proteome</keyword>
<evidence type="ECO:0000256" key="1">
    <source>
        <dbReference type="SAM" id="SignalP"/>
    </source>
</evidence>
<dbReference type="EMBL" id="BOMB01000032">
    <property type="protein sequence ID" value="GID14701.1"/>
    <property type="molecule type" value="Genomic_DNA"/>
</dbReference>
<protein>
    <recommendedName>
        <fullName evidence="2">Endonuclease/exonuclease/phosphatase domain-containing protein</fullName>
    </recommendedName>
</protein>
<reference evidence="3" key="1">
    <citation type="submission" date="2021-01" db="EMBL/GenBank/DDBJ databases">
        <title>Whole genome shotgun sequence of Actinocatenispora rupis NBRC 107355.</title>
        <authorList>
            <person name="Komaki H."/>
            <person name="Tamura T."/>
        </authorList>
    </citation>
    <scope>NUCLEOTIDE SEQUENCE</scope>
    <source>
        <strain evidence="3">NBRC 107355</strain>
    </source>
</reference>
<feature type="signal peptide" evidence="1">
    <location>
        <begin position="1"/>
        <end position="29"/>
    </location>
</feature>
<gene>
    <name evidence="3" type="ORF">Aru02nite_55900</name>
</gene>